<evidence type="ECO:0000256" key="1">
    <source>
        <dbReference type="SAM" id="MobiDB-lite"/>
    </source>
</evidence>
<organism evidence="2 3">
    <name type="scientific">Marasmius crinis-equi</name>
    <dbReference type="NCBI Taxonomy" id="585013"/>
    <lineage>
        <taxon>Eukaryota</taxon>
        <taxon>Fungi</taxon>
        <taxon>Dikarya</taxon>
        <taxon>Basidiomycota</taxon>
        <taxon>Agaricomycotina</taxon>
        <taxon>Agaricomycetes</taxon>
        <taxon>Agaricomycetidae</taxon>
        <taxon>Agaricales</taxon>
        <taxon>Marasmiineae</taxon>
        <taxon>Marasmiaceae</taxon>
        <taxon>Marasmius</taxon>
    </lineage>
</organism>
<feature type="non-terminal residue" evidence="2">
    <location>
        <position position="494"/>
    </location>
</feature>
<reference evidence="2 3" key="1">
    <citation type="submission" date="2024-02" db="EMBL/GenBank/DDBJ databases">
        <title>A draft genome for the cacao thread blight pathogen Marasmius crinis-equi.</title>
        <authorList>
            <person name="Cohen S.P."/>
            <person name="Baruah I.K."/>
            <person name="Amoako-Attah I."/>
            <person name="Bukari Y."/>
            <person name="Meinhardt L.W."/>
            <person name="Bailey B.A."/>
        </authorList>
    </citation>
    <scope>NUCLEOTIDE SEQUENCE [LARGE SCALE GENOMIC DNA]</scope>
    <source>
        <strain evidence="2 3">GH-76</strain>
    </source>
</reference>
<accession>A0ABR3EZT3</accession>
<gene>
    <name evidence="2" type="ORF">V5O48_013553</name>
</gene>
<proteinExistence type="predicted"/>
<dbReference type="Proteomes" id="UP001465976">
    <property type="component" value="Unassembled WGS sequence"/>
</dbReference>
<protein>
    <submittedName>
        <fullName evidence="2">Uncharacterized protein</fullName>
    </submittedName>
</protein>
<comment type="caution">
    <text evidence="2">The sequence shown here is derived from an EMBL/GenBank/DDBJ whole genome shotgun (WGS) entry which is preliminary data.</text>
</comment>
<keyword evidence="3" id="KW-1185">Reference proteome</keyword>
<evidence type="ECO:0000313" key="2">
    <source>
        <dbReference type="EMBL" id="KAL0568434.1"/>
    </source>
</evidence>
<feature type="compositionally biased region" description="Polar residues" evidence="1">
    <location>
        <begin position="196"/>
        <end position="210"/>
    </location>
</feature>
<feature type="compositionally biased region" description="Basic and acidic residues" evidence="1">
    <location>
        <begin position="186"/>
        <end position="195"/>
    </location>
</feature>
<dbReference type="EMBL" id="JBAHYK010001341">
    <property type="protein sequence ID" value="KAL0568434.1"/>
    <property type="molecule type" value="Genomic_DNA"/>
</dbReference>
<sequence length="494" mass="55577">MPQSTDDDTFINAQFWSTIVAFRNYKFTPAYQAQTLNARLFLGTEWISVSELREFLDTNAEMISVGVGQDTFINTQPLSVIKGFRDFTFTAGYQLVNATKFLSNEWIDVSHLREYLQNRPPPTTPPIKSEPKPDQLPNSHVKQEPIDEEAPFASDKPTHSTRYNTLQEDGREVLEIVSSDDEEDEQRAPGCKETRPSPSTVSPDTASLSKQLHEGKSSLLPSDTFWGCADIKSEVHPFVSPENPLKVTQQGTVTRLECIKYLPPLWPVSEMPTAYLLDLSDPAYRLYQGQPVRTPNFLLKQYDNDSWTSQSGTEEKTSHPWVTFGPNESPIQCFRSRLKCNGVFRCEHIDPKILTDVKRRDLHPVSQSDIANAQINSRQADGATPESRAAIHAMVISSKTCSAVHPKTSKRCEGTPMVKPWTDDYGNLNYFIGCSGWRKKFKDGHLRESIPSRVDPGLLAKCLKHEKLAEGAAKDTPKCGTLLSPRIGRKKREC</sequence>
<evidence type="ECO:0000313" key="3">
    <source>
        <dbReference type="Proteomes" id="UP001465976"/>
    </source>
</evidence>
<feature type="region of interest" description="Disordered" evidence="1">
    <location>
        <begin position="116"/>
        <end position="212"/>
    </location>
</feature>
<name>A0ABR3EZT3_9AGAR</name>